<dbReference type="Pfam" id="PF00486">
    <property type="entry name" value="Trans_reg_C"/>
    <property type="match status" value="1"/>
</dbReference>
<dbReference type="AlphaFoldDB" id="A0A4U9UTX0"/>
<organism evidence="5">
    <name type="scientific">Serratia fonticola</name>
    <dbReference type="NCBI Taxonomy" id="47917"/>
    <lineage>
        <taxon>Bacteria</taxon>
        <taxon>Pseudomonadati</taxon>
        <taxon>Pseudomonadota</taxon>
        <taxon>Gammaproteobacteria</taxon>
        <taxon>Enterobacterales</taxon>
        <taxon>Yersiniaceae</taxon>
        <taxon>Serratia</taxon>
    </lineage>
</organism>
<dbReference type="Gene3D" id="1.10.10.10">
    <property type="entry name" value="Winged helix-like DNA-binding domain superfamily/Winged helix DNA-binding domain"/>
    <property type="match status" value="1"/>
</dbReference>
<protein>
    <submittedName>
        <fullName evidence="5">Transcriptional regulatory protein, C terminal</fullName>
    </submittedName>
</protein>
<proteinExistence type="predicted"/>
<dbReference type="SUPFAM" id="SSF46894">
    <property type="entry name" value="C-terminal effector domain of the bipartite response regulators"/>
    <property type="match status" value="1"/>
</dbReference>
<evidence type="ECO:0000259" key="4">
    <source>
        <dbReference type="PROSITE" id="PS51755"/>
    </source>
</evidence>
<sequence length="265" mass="30835">MVGYYLIDKKIVYNNDHGEIFNLNEPEVKVKLSNPAAKCLQKLIDADHQIVSPDELIDDIWGQKGVIVGTNTLYQHIYILRKHLCSLGLDKNIIKTTPRSGFNIPQEFTIEPFQDKVEYVKQEDHQEQHQQAEEKPALTINELPKKKPGFLKKRSIYSLVVVLTLIIASSIYIYNTKKTFRSRLHLNRDSIKIVIFMERMEDSPLLYIKSRIENHNIECNNEGNQSLYYFGNPAIKRESIFLCDNRIDGDARSNCKSYHWTGYEN</sequence>
<dbReference type="GO" id="GO:0003677">
    <property type="term" value="F:DNA binding"/>
    <property type="evidence" value="ECO:0007669"/>
    <property type="project" value="UniProtKB-UniRule"/>
</dbReference>
<reference evidence="5" key="1">
    <citation type="submission" date="2019-05" db="EMBL/GenBank/DDBJ databases">
        <authorList>
            <consortium name="Pathogen Informatics"/>
        </authorList>
    </citation>
    <scope>NUCLEOTIDE SEQUENCE [LARGE SCALE GENOMIC DNA]</scope>
    <source>
        <strain evidence="5">NCTC12965</strain>
    </source>
</reference>
<feature type="domain" description="OmpR/PhoB-type" evidence="4">
    <location>
        <begin position="2"/>
        <end position="106"/>
    </location>
</feature>
<name>A0A4U9UTX0_SERFO</name>
<feature type="DNA-binding region" description="OmpR/PhoB-type" evidence="2">
    <location>
        <begin position="2"/>
        <end position="106"/>
    </location>
</feature>
<evidence type="ECO:0000256" key="3">
    <source>
        <dbReference type="SAM" id="Phobius"/>
    </source>
</evidence>
<dbReference type="InterPro" id="IPR001867">
    <property type="entry name" value="OmpR/PhoB-type_DNA-bd"/>
</dbReference>
<gene>
    <name evidence="5" type="ORF">NCTC12965_03473</name>
</gene>
<keyword evidence="3" id="KW-1133">Transmembrane helix</keyword>
<evidence type="ECO:0000313" key="5">
    <source>
        <dbReference type="EMBL" id="VTR33231.1"/>
    </source>
</evidence>
<dbReference type="PROSITE" id="PS51755">
    <property type="entry name" value="OMPR_PHOB"/>
    <property type="match status" value="1"/>
</dbReference>
<dbReference type="SMART" id="SM00862">
    <property type="entry name" value="Trans_reg_C"/>
    <property type="match status" value="1"/>
</dbReference>
<keyword evidence="3" id="KW-0472">Membrane</keyword>
<dbReference type="GO" id="GO:0006355">
    <property type="term" value="P:regulation of DNA-templated transcription"/>
    <property type="evidence" value="ECO:0007669"/>
    <property type="project" value="InterPro"/>
</dbReference>
<accession>A0A4U9UTX0</accession>
<feature type="transmembrane region" description="Helical" evidence="3">
    <location>
        <begin position="155"/>
        <end position="174"/>
    </location>
</feature>
<keyword evidence="1 2" id="KW-0238">DNA-binding</keyword>
<dbReference type="InterPro" id="IPR036388">
    <property type="entry name" value="WH-like_DNA-bd_sf"/>
</dbReference>
<evidence type="ECO:0000256" key="2">
    <source>
        <dbReference type="PROSITE-ProRule" id="PRU01091"/>
    </source>
</evidence>
<dbReference type="InterPro" id="IPR016032">
    <property type="entry name" value="Sig_transdc_resp-reg_C-effctor"/>
</dbReference>
<evidence type="ECO:0000256" key="1">
    <source>
        <dbReference type="ARBA" id="ARBA00023125"/>
    </source>
</evidence>
<dbReference type="EMBL" id="CABEEZ010000072">
    <property type="protein sequence ID" value="VTR33231.1"/>
    <property type="molecule type" value="Genomic_DNA"/>
</dbReference>
<keyword evidence="3" id="KW-0812">Transmembrane</keyword>
<dbReference type="GO" id="GO:0000160">
    <property type="term" value="P:phosphorelay signal transduction system"/>
    <property type="evidence" value="ECO:0007669"/>
    <property type="project" value="InterPro"/>
</dbReference>